<keyword evidence="10 12" id="KW-0676">Redox-active center</keyword>
<dbReference type="Proteomes" id="UP000241093">
    <property type="component" value="Unassembled WGS sequence"/>
</dbReference>
<name>A0A2T4I9M9_9MOLU</name>
<comment type="catalytic activity">
    <reaction evidence="11 12">
        <text>N(6)-[(R)-dihydrolipoyl]-L-lysyl-[protein] + NAD(+) = N(6)-[(R)-lipoyl]-L-lysyl-[protein] + NADH + H(+)</text>
        <dbReference type="Rhea" id="RHEA:15045"/>
        <dbReference type="Rhea" id="RHEA-COMP:10474"/>
        <dbReference type="Rhea" id="RHEA-COMP:10475"/>
        <dbReference type="ChEBI" id="CHEBI:15378"/>
        <dbReference type="ChEBI" id="CHEBI:57540"/>
        <dbReference type="ChEBI" id="CHEBI:57945"/>
        <dbReference type="ChEBI" id="CHEBI:83099"/>
        <dbReference type="ChEBI" id="CHEBI:83100"/>
        <dbReference type="EC" id="1.8.1.4"/>
    </reaction>
</comment>
<dbReference type="AlphaFoldDB" id="A0A2T4I9M9"/>
<comment type="similarity">
    <text evidence="1 12">Belongs to the class-I pyridine nucleotide-disulfide oxidoreductase family.</text>
</comment>
<comment type="cofactor">
    <cofactor evidence="12">
        <name>FAD</name>
        <dbReference type="ChEBI" id="CHEBI:57692"/>
    </cofactor>
    <text evidence="12">Binds 1 FAD per subunit.</text>
</comment>
<gene>
    <name evidence="14" type="primary">pdhD</name>
    <name evidence="14" type="ORF">MLEAa_7760</name>
</gene>
<dbReference type="Pfam" id="PF00364">
    <property type="entry name" value="Biotin_lipoyl"/>
    <property type="match status" value="1"/>
</dbReference>
<protein>
    <recommendedName>
        <fullName evidence="3 12">Dihydrolipoyl dehydrogenase</fullName>
        <ecNumber evidence="2 12">1.8.1.4</ecNumber>
    </recommendedName>
</protein>
<evidence type="ECO:0000256" key="5">
    <source>
        <dbReference type="ARBA" id="ARBA00022823"/>
    </source>
</evidence>
<evidence type="ECO:0000256" key="11">
    <source>
        <dbReference type="ARBA" id="ARBA00049187"/>
    </source>
</evidence>
<dbReference type="Gene3D" id="3.50.50.60">
    <property type="entry name" value="FAD/NAD(P)-binding domain"/>
    <property type="match status" value="2"/>
</dbReference>
<dbReference type="EC" id="1.8.1.4" evidence="2 12"/>
<dbReference type="InterPro" id="IPR000089">
    <property type="entry name" value="Biotin_lipoyl"/>
</dbReference>
<dbReference type="PROSITE" id="PS00076">
    <property type="entry name" value="PYRIDINE_REDOX_1"/>
    <property type="match status" value="1"/>
</dbReference>
<dbReference type="PANTHER" id="PTHR22912">
    <property type="entry name" value="DISULFIDE OXIDOREDUCTASE"/>
    <property type="match status" value="1"/>
</dbReference>
<dbReference type="InterPro" id="IPR023753">
    <property type="entry name" value="FAD/NAD-binding_dom"/>
</dbReference>
<evidence type="ECO:0000259" key="13">
    <source>
        <dbReference type="PROSITE" id="PS50968"/>
    </source>
</evidence>
<dbReference type="PRINTS" id="PR00368">
    <property type="entry name" value="FADPNR"/>
</dbReference>
<dbReference type="GO" id="GO:0004148">
    <property type="term" value="F:dihydrolipoyl dehydrogenase (NADH) activity"/>
    <property type="evidence" value="ECO:0007669"/>
    <property type="project" value="UniProtKB-EC"/>
</dbReference>
<keyword evidence="9" id="KW-1015">Disulfide bond</keyword>
<evidence type="ECO:0000313" key="14">
    <source>
        <dbReference type="EMBL" id="PTD31161.1"/>
    </source>
</evidence>
<dbReference type="CDD" id="cd06849">
    <property type="entry name" value="lipoyl_domain"/>
    <property type="match status" value="1"/>
</dbReference>
<dbReference type="NCBIfam" id="TIGR01350">
    <property type="entry name" value="lipoamide_DH"/>
    <property type="match status" value="1"/>
</dbReference>
<keyword evidence="4 12" id="KW-0285">Flavoprotein</keyword>
<evidence type="ECO:0000256" key="1">
    <source>
        <dbReference type="ARBA" id="ARBA00007532"/>
    </source>
</evidence>
<dbReference type="InterPro" id="IPR050151">
    <property type="entry name" value="Class-I_Pyr_Nuc-Dis_Oxidored"/>
</dbReference>
<keyword evidence="8 12" id="KW-0520">NAD</keyword>
<accession>A0A2T4I9M9</accession>
<dbReference type="InterPro" id="IPR016156">
    <property type="entry name" value="FAD/NAD-linked_Rdtase_dimer_sf"/>
</dbReference>
<dbReference type="RefSeq" id="WP_107670178.1">
    <property type="nucleotide sequence ID" value="NZ_LAUU01000010.1"/>
</dbReference>
<sequence>MFKVKFADIGEGLTEGTVAEVLVKVGDVVKEGQPLYFVETDKVNSEIPSPVAGKIAIINISTGQEIKVGDVVIEIDDGTSASTSEPKVEVVEENASVVGATPVSNDVLPSRAPKPKAETKKIEQVEENASVVGATPVSNDVLPSRAPKPKTEAQKVDVQIEDTFDVCVVGAGIGGYVTAIKSAQLGLKTLIIEKEYYGGVCLNVGCIPTKTLLKTSHVYHDIMHKAKELGIVLQNTEKVVIDWAQALQRKNGVVKKLTGGVKYLLDKNKVTQIKGEAVALDKNTISVNNKNYRVNNLIIASGSTPNHLPLPGFDQGRKDGIIIDSTGILSVPKIPETLVVIGGGVIGIEFSCLFASLGTKVTVLQGLPTVLEMLDKDIIDAMTKELKNRYNIEVITNASVKEFKNGSVVYEIDGKDQMIKGEYVLESVGRKTSITGFENIGLELTPRKAIVVNEYQETNLDGVYAIGDVVGKVMLAHTAVKGAIVAANRIAKKANKDHAEDIVMDYYRIPSCIYTHPEVSMIGKTEQQLKQENIEYKTFKFPFSAIGKALADDDTSGFVKIIIEPKYKTILGAHIIGNRATEMISEIAAVIECEGTITEIANTIHPHPTMSEAIGEAAEALETGKAIHF</sequence>
<dbReference type="PANTHER" id="PTHR22912:SF160">
    <property type="entry name" value="DIHYDROLIPOYL DEHYDROGENASE"/>
    <property type="match status" value="1"/>
</dbReference>
<keyword evidence="5" id="KW-0450">Lipoyl</keyword>
<dbReference type="Gene3D" id="3.30.390.30">
    <property type="match status" value="1"/>
</dbReference>
<dbReference type="InterPro" id="IPR011053">
    <property type="entry name" value="Single_hybrid_motif"/>
</dbReference>
<dbReference type="Gene3D" id="2.40.50.100">
    <property type="match status" value="1"/>
</dbReference>
<dbReference type="Pfam" id="PF02852">
    <property type="entry name" value="Pyr_redox_dim"/>
    <property type="match status" value="1"/>
</dbReference>
<feature type="domain" description="Lipoyl-binding" evidence="13">
    <location>
        <begin position="1"/>
        <end position="76"/>
    </location>
</feature>
<keyword evidence="6 12" id="KW-0274">FAD</keyword>
<comment type="caution">
    <text evidence="14">The sequence shown here is derived from an EMBL/GenBank/DDBJ whole genome shotgun (WGS) entry which is preliminary data.</text>
</comment>
<dbReference type="InterPro" id="IPR036188">
    <property type="entry name" value="FAD/NAD-bd_sf"/>
</dbReference>
<dbReference type="FunFam" id="3.30.390.30:FF:000001">
    <property type="entry name" value="Dihydrolipoyl dehydrogenase"/>
    <property type="match status" value="1"/>
</dbReference>
<dbReference type="InterPro" id="IPR012999">
    <property type="entry name" value="Pyr_OxRdtase_I_AS"/>
</dbReference>
<dbReference type="EMBL" id="LAUU01000010">
    <property type="protein sequence ID" value="PTD31161.1"/>
    <property type="molecule type" value="Genomic_DNA"/>
</dbReference>
<dbReference type="GO" id="GO:0006103">
    <property type="term" value="P:2-oxoglutarate metabolic process"/>
    <property type="evidence" value="ECO:0007669"/>
    <property type="project" value="TreeGrafter"/>
</dbReference>
<dbReference type="PROSITE" id="PS50968">
    <property type="entry name" value="BIOTINYL_LIPOYL"/>
    <property type="match status" value="1"/>
</dbReference>
<dbReference type="SUPFAM" id="SSF51230">
    <property type="entry name" value="Single hybrid motif"/>
    <property type="match status" value="1"/>
</dbReference>
<evidence type="ECO:0000313" key="15">
    <source>
        <dbReference type="Proteomes" id="UP000241093"/>
    </source>
</evidence>
<reference evidence="14 15" key="1">
    <citation type="submission" date="2015-04" db="EMBL/GenBank/DDBJ databases">
        <title>Genome sequence of Mycoplasma leachii strain 06049.</title>
        <authorList>
            <person name="Sirand-Pugnet P."/>
            <person name="Breton M."/>
            <person name="Dordet-Frisoni E."/>
            <person name="Baranowski E."/>
            <person name="Barre A."/>
            <person name="Couture C."/>
            <person name="Dupuy V."/>
            <person name="Gaurivaud P."/>
            <person name="Jacob D."/>
            <person name="Lemaitre C."/>
            <person name="Manso-Silvan L."/>
            <person name="Nikolski M."/>
            <person name="Nouvel L.-X."/>
            <person name="Poumarat F."/>
            <person name="Tardy F."/>
            <person name="Thebault P."/>
            <person name="Theil S."/>
            <person name="Citti C."/>
            <person name="Thiaucourt F."/>
            <person name="Blanchard A."/>
        </authorList>
    </citation>
    <scope>NUCLEOTIDE SEQUENCE [LARGE SCALE GENOMIC DNA]</scope>
    <source>
        <strain evidence="14 15">06049</strain>
    </source>
</reference>
<dbReference type="Pfam" id="PF07992">
    <property type="entry name" value="Pyr_redox_2"/>
    <property type="match status" value="1"/>
</dbReference>
<proteinExistence type="inferred from homology"/>
<evidence type="ECO:0000256" key="4">
    <source>
        <dbReference type="ARBA" id="ARBA00022630"/>
    </source>
</evidence>
<dbReference type="SUPFAM" id="SSF51905">
    <property type="entry name" value="FAD/NAD(P)-binding domain"/>
    <property type="match status" value="1"/>
</dbReference>
<evidence type="ECO:0000256" key="2">
    <source>
        <dbReference type="ARBA" id="ARBA00012608"/>
    </source>
</evidence>
<dbReference type="InterPro" id="IPR003016">
    <property type="entry name" value="2-oxoA_DH_lipoyl-BS"/>
</dbReference>
<evidence type="ECO:0000256" key="9">
    <source>
        <dbReference type="ARBA" id="ARBA00023157"/>
    </source>
</evidence>
<evidence type="ECO:0000256" key="3">
    <source>
        <dbReference type="ARBA" id="ARBA00016961"/>
    </source>
</evidence>
<dbReference type="InterPro" id="IPR004099">
    <property type="entry name" value="Pyr_nucl-diS_OxRdtase_dimer"/>
</dbReference>
<keyword evidence="7 12" id="KW-0560">Oxidoreductase</keyword>
<evidence type="ECO:0000256" key="6">
    <source>
        <dbReference type="ARBA" id="ARBA00022827"/>
    </source>
</evidence>
<dbReference type="PRINTS" id="PR00411">
    <property type="entry name" value="PNDRDTASEI"/>
</dbReference>
<dbReference type="InterPro" id="IPR006258">
    <property type="entry name" value="Lipoamide_DH"/>
</dbReference>
<evidence type="ECO:0000256" key="12">
    <source>
        <dbReference type="RuleBase" id="RU003692"/>
    </source>
</evidence>
<comment type="miscellaneous">
    <text evidence="12">The active site is a redox-active disulfide bond.</text>
</comment>
<evidence type="ECO:0000256" key="10">
    <source>
        <dbReference type="ARBA" id="ARBA00023284"/>
    </source>
</evidence>
<dbReference type="PROSITE" id="PS00189">
    <property type="entry name" value="LIPOYL"/>
    <property type="match status" value="1"/>
</dbReference>
<organism evidence="14 15">
    <name type="scientific">Mycoplasma leachii 06049</name>
    <dbReference type="NCBI Taxonomy" id="1188244"/>
    <lineage>
        <taxon>Bacteria</taxon>
        <taxon>Bacillati</taxon>
        <taxon>Mycoplasmatota</taxon>
        <taxon>Mollicutes</taxon>
        <taxon>Mycoplasmataceae</taxon>
        <taxon>Mycoplasma</taxon>
    </lineage>
</organism>
<evidence type="ECO:0000256" key="7">
    <source>
        <dbReference type="ARBA" id="ARBA00023002"/>
    </source>
</evidence>
<dbReference type="SUPFAM" id="SSF55424">
    <property type="entry name" value="FAD/NAD-linked reductases, dimerisation (C-terminal) domain"/>
    <property type="match status" value="1"/>
</dbReference>
<dbReference type="GO" id="GO:0050660">
    <property type="term" value="F:flavin adenine dinucleotide binding"/>
    <property type="evidence" value="ECO:0007669"/>
    <property type="project" value="InterPro"/>
</dbReference>
<evidence type="ECO:0000256" key="8">
    <source>
        <dbReference type="ARBA" id="ARBA00023027"/>
    </source>
</evidence>